<protein>
    <submittedName>
        <fullName evidence="2">Uncharacterized protein</fullName>
    </submittedName>
</protein>
<dbReference type="RefSeq" id="WP_024013726.1">
    <property type="nucleotide sequence ID" value="NZ_CM002330.1"/>
</dbReference>
<accession>V8R596</accession>
<comment type="caution">
    <text evidence="2">The sequence shown here is derived from an EMBL/GenBank/DDBJ whole genome shotgun (WGS) entry which is preliminary data.</text>
</comment>
<dbReference type="AlphaFoldDB" id="V8R596"/>
<feature type="compositionally biased region" description="Basic and acidic residues" evidence="1">
    <location>
        <begin position="728"/>
        <end position="745"/>
    </location>
</feature>
<evidence type="ECO:0000313" key="2">
    <source>
        <dbReference type="EMBL" id="ETF06833.1"/>
    </source>
</evidence>
<evidence type="ECO:0000256" key="1">
    <source>
        <dbReference type="SAM" id="MobiDB-lite"/>
    </source>
</evidence>
<organism evidence="2 3">
    <name type="scientific">Pseudomonas moraviensis R28-S</name>
    <dbReference type="NCBI Taxonomy" id="1395516"/>
    <lineage>
        <taxon>Bacteria</taxon>
        <taxon>Pseudomonadati</taxon>
        <taxon>Pseudomonadota</taxon>
        <taxon>Gammaproteobacteria</taxon>
        <taxon>Pseudomonadales</taxon>
        <taxon>Pseudomonadaceae</taxon>
        <taxon>Pseudomonas</taxon>
    </lineage>
</organism>
<dbReference type="Proteomes" id="UP000024771">
    <property type="component" value="Chromosome"/>
</dbReference>
<feature type="region of interest" description="Disordered" evidence="1">
    <location>
        <begin position="717"/>
        <end position="745"/>
    </location>
</feature>
<reference evidence="2 3" key="1">
    <citation type="journal article" date="2014" name="Genome Announc.">
        <title>Draft Genome Sequence of Pseudomonas moraviensis R28-S.</title>
        <authorList>
            <person name="Hunter S.S."/>
            <person name="Yano H."/>
            <person name="Loftie-Eaton W."/>
            <person name="Hughes J."/>
            <person name="De Gelder L."/>
            <person name="Stragier P."/>
            <person name="De Vos P."/>
            <person name="Settles M.L."/>
            <person name="Top E.M."/>
        </authorList>
    </citation>
    <scope>NUCLEOTIDE SEQUENCE [LARGE SCALE GENOMIC DNA]</scope>
    <source>
        <strain evidence="3">R28</strain>
    </source>
</reference>
<evidence type="ECO:0000313" key="3">
    <source>
        <dbReference type="Proteomes" id="UP000024771"/>
    </source>
</evidence>
<sequence>MATAKQMTPDESGEGKIFKTKNGQKMFNHARHVIHQRIGMENTVYYYLTELETEGISQSAPTMVFTNMVSLPNPFIYYGTDQYEKKKREYAKAVAAAFEEHHLTHADAATIAKWKENQALSGAKPEDVKEIEKSYLSFSHLLTLSPKEAAKLSVQEQIKLLVDMRDYFEKRFTNQPECNHGVAAFPHIKWEKKEKQYKSHLHIEMTQMSFDRQKLDLHMSKERMNLILIEMENHPYFGKFLDKTNTLAAEKKFAPKTIEEKELFISLIKDILGKSPMDVNQAHRALIEKGIKLTPHHVGTKLSDVKIEYAGRVISMNQLHERGDKTKTLIHKYFELKDLSTPAKKHVKTAIEDAKALIEDAAKAHSPQAFVAKLREHGLHLVPNVTKKGKVSGYSIYFEELNESIKLSTIGVKKDILPFDEFDSEHLSFLRKVKDSTNELIEQHKPIDQKKKKQESRPVAIVAYGQRQTFYKVRRMMYEYKTIEDYMNEGLGGKYSIALKKNYQYVNGEFVNRRSNKTEFRVDEYTPEKSLALTYIGTSDHAAKAVIQMYLENGFKGIEIGKGGTIEQGKKLWRAAMLTAGPDFKVIGYTPTNDDLKWLEEYKAEQVKRVREANQKAIQAFAMDGEAFEFKTVSNQWKTVFREPLAYAFVDLLKEGQDPMLVMNPPKGNKAKNQATDDDMKEFYALIMKTVRMECSPEQIQQAEELLKAYKPEPLTVAPIEPTQPKPRTAEDVLSEHRQQKAVEEQKLAAEQELRRKQALDNAIKNKEIPD</sequence>
<proteinExistence type="predicted"/>
<gene>
    <name evidence="2" type="ORF">PMO01_18460</name>
</gene>
<dbReference type="EMBL" id="AYMZ01000008">
    <property type="protein sequence ID" value="ETF06833.1"/>
    <property type="molecule type" value="Genomic_DNA"/>
</dbReference>
<dbReference type="PATRIC" id="fig|1395516.4.peg.3747"/>
<name>V8R596_9PSED</name>
<dbReference type="HOGENOM" id="CLU_331454_0_0_6"/>